<dbReference type="EMBL" id="CADCXV010000940">
    <property type="protein sequence ID" value="CAB0039147.1"/>
    <property type="molecule type" value="Genomic_DNA"/>
</dbReference>
<dbReference type="OrthoDB" id="2386367at2759"/>
<organism evidence="1 2">
    <name type="scientific">Trichogramma brassicae</name>
    <dbReference type="NCBI Taxonomy" id="86971"/>
    <lineage>
        <taxon>Eukaryota</taxon>
        <taxon>Metazoa</taxon>
        <taxon>Ecdysozoa</taxon>
        <taxon>Arthropoda</taxon>
        <taxon>Hexapoda</taxon>
        <taxon>Insecta</taxon>
        <taxon>Pterygota</taxon>
        <taxon>Neoptera</taxon>
        <taxon>Endopterygota</taxon>
        <taxon>Hymenoptera</taxon>
        <taxon>Apocrita</taxon>
        <taxon>Proctotrupomorpha</taxon>
        <taxon>Chalcidoidea</taxon>
        <taxon>Trichogrammatidae</taxon>
        <taxon>Trichogramma</taxon>
    </lineage>
</organism>
<dbReference type="Proteomes" id="UP000479190">
    <property type="component" value="Unassembled WGS sequence"/>
</dbReference>
<accession>A0A6H5INS5</accession>
<gene>
    <name evidence="1" type="ORF">TBRA_LOCUS10905</name>
</gene>
<name>A0A6H5INS5_9HYME</name>
<sequence>MKNDDSDGRILTASCLGWFCVGGSGVVCCLGGFCVTGTASSFTVAADAAAASLPEAASPWTLTSTEISGIDGRRLYSFHSNSSSVIIGIIGRSYLDVKLHLGCSCDCLRSSVGRTTLLNSESTSLTFTPSMCLDADRIGTLKSIVIRSLSSTREYDELTDISTFSFELPLASSLALLPSTSFESVDELLDTQLSNERSFCVARGNVAVYTSTSLDFELQREPHWALLALIHYRTMEKLSPLSCEGWWMASICDAAHTNVLIPRHFSKTSENKILLAQSRASKWPKNAFLKKKGSWNPEVPIYASRYSRSSDGGSSMTDICCRRVQENSIARESKEKIQITHISREERSNALYKAHTQLSNERSFCVARGNVAVYTSTSLDFELQREPHWALLALIHYRTMEKLSPLSCEGWWMASICDAAHTNVLIPRHFSKTSENKILLAQSRASKWPKNAFLKKKGSWNPEVPIYASRYSRSSDGGSSMTDICCRRVQENSIARESKEKIQITHISREERSNALYKAHTQLSNERSFCVARGNVAVYTSTSLDFELQREPHWALLALIHYRTMEKLSPLSCEGWWMASICDAAHTNVLIPRHFSKTSENKILLAQSRASKWPKNAFLKKKGSWNPEVPIDVLLRKAGESIKEVGNFLDSIGLIVTQVQNEQQIEEVKGRLKKLADSPQASNETASIIDALHGEDNWTRLGFVEDPSDSSLKGHVTKDLGRVIYESINFENHDSDDFVYSPCKNESKICDSLTSLLLHNLVEGANQTVEHMINFYVSIEKQLHDFEKSYLYLTRASEHLLSFIDGLQEQKIKNPEQFIRKIAKFLKNATIDLPCVNFQSYVNYAKYLVFLQGPDVPVPKNKMSFGRVLDYLESSTKWYRFLLDLDSKVLSGYEVQENITPYREVALQLIEEINEVKHKKNNNITKSWNKLVHILPRSSKDGVSLENLKMAQLEEPKLEVLKNLLSATLNHTVTNVCTTTKDGKSRKLRITGSYVKLSETMIKKECQDADFVEVFALYKVFINAPFHRENKENAHLSIIAPYWEVVRSRMIYISGEDTKYGGPSGSFLGIVRFIKNPELLHIHVIVGPAYNGRRGNVRIIGLEKPRSFIGSRENENTIKEFREILKPLKFDRSINSYKNFFRKNQVENARGLLLEKFAEFLADNKAVMDLYTVGGLIDEFQGLEDQFWELNPEISLLQAYRSLLDHITNCAKNLEDSKQLSHDHKKVLRIFCYNKRAEQLAHPGVVITKSAKTPQLKKTAWIPALIITPIPRGSYIDTSRIRH</sequence>
<evidence type="ECO:0000313" key="2">
    <source>
        <dbReference type="Proteomes" id="UP000479190"/>
    </source>
</evidence>
<proteinExistence type="predicted"/>
<reference evidence="1 2" key="1">
    <citation type="submission" date="2020-02" db="EMBL/GenBank/DDBJ databases">
        <authorList>
            <person name="Ferguson B K."/>
        </authorList>
    </citation>
    <scope>NUCLEOTIDE SEQUENCE [LARGE SCALE GENOMIC DNA]</scope>
</reference>
<keyword evidence="2" id="KW-1185">Reference proteome</keyword>
<protein>
    <submittedName>
        <fullName evidence="1">Uncharacterized protein</fullName>
    </submittedName>
</protein>
<evidence type="ECO:0000313" key="1">
    <source>
        <dbReference type="EMBL" id="CAB0039147.1"/>
    </source>
</evidence>